<keyword evidence="3" id="KW-1185">Reference proteome</keyword>
<proteinExistence type="predicted"/>
<dbReference type="Proteomes" id="UP000282674">
    <property type="component" value="Unassembled WGS sequence"/>
</dbReference>
<accession>A0A3M2L9Q0</accession>
<evidence type="ECO:0000313" key="2">
    <source>
        <dbReference type="EMBL" id="RMI33776.1"/>
    </source>
</evidence>
<protein>
    <submittedName>
        <fullName evidence="2">Uncharacterized protein</fullName>
    </submittedName>
</protein>
<dbReference type="EMBL" id="RFFG01000179">
    <property type="protein sequence ID" value="RMI33776.1"/>
    <property type="molecule type" value="Genomic_DNA"/>
</dbReference>
<feature type="region of interest" description="Disordered" evidence="1">
    <location>
        <begin position="96"/>
        <end position="120"/>
    </location>
</feature>
<comment type="caution">
    <text evidence="2">The sequence shown here is derived from an EMBL/GenBank/DDBJ whole genome shotgun (WGS) entry which is preliminary data.</text>
</comment>
<sequence length="120" mass="12865">MNRRAQHAPADHAAAVVTLLRDEGGFAGLADPATAAIIRDSITRHLDALTAGQDDAGCECIVDDPSVAHWELKDAGRRGPVRLGCYRWPMSDAAQQREDDLSRRLGDLATAHRSQGGPRG</sequence>
<dbReference type="AlphaFoldDB" id="A0A3M2L9Q0"/>
<name>A0A3M2L9Q0_9ACTN</name>
<gene>
    <name evidence="2" type="ORF">EBO15_41390</name>
</gene>
<evidence type="ECO:0000256" key="1">
    <source>
        <dbReference type="SAM" id="MobiDB-lite"/>
    </source>
</evidence>
<evidence type="ECO:0000313" key="3">
    <source>
        <dbReference type="Proteomes" id="UP000282674"/>
    </source>
</evidence>
<reference evidence="2 3" key="1">
    <citation type="submission" date="2018-10" db="EMBL/GenBank/DDBJ databases">
        <title>Isolation from soil.</title>
        <authorList>
            <person name="Hu J."/>
        </authorList>
    </citation>
    <scope>NUCLEOTIDE SEQUENCE [LARGE SCALE GENOMIC DNA]</scope>
    <source>
        <strain evidence="2 3">NEAU-Ht49</strain>
    </source>
</reference>
<dbReference type="RefSeq" id="WP_122199910.1">
    <property type="nucleotide sequence ID" value="NZ_JBHSKC010000058.1"/>
</dbReference>
<organism evidence="2 3">
    <name type="scientific">Actinomadura harenae</name>
    <dbReference type="NCBI Taxonomy" id="2483351"/>
    <lineage>
        <taxon>Bacteria</taxon>
        <taxon>Bacillati</taxon>
        <taxon>Actinomycetota</taxon>
        <taxon>Actinomycetes</taxon>
        <taxon>Streptosporangiales</taxon>
        <taxon>Thermomonosporaceae</taxon>
        <taxon>Actinomadura</taxon>
    </lineage>
</organism>
<feature type="compositionally biased region" description="Basic and acidic residues" evidence="1">
    <location>
        <begin position="96"/>
        <end position="106"/>
    </location>
</feature>